<keyword evidence="3" id="KW-0805">Transcription regulation</keyword>
<protein>
    <recommendedName>
        <fullName evidence="7">Zn(2)-C6 fungal-type domain-containing protein</fullName>
    </recommendedName>
</protein>
<dbReference type="GO" id="GO:0000981">
    <property type="term" value="F:DNA-binding transcription factor activity, RNA polymerase II-specific"/>
    <property type="evidence" value="ECO:0007669"/>
    <property type="project" value="InterPro"/>
</dbReference>
<organism evidence="8 9">
    <name type="scientific">Cyphellophora attinorum</name>
    <dbReference type="NCBI Taxonomy" id="1664694"/>
    <lineage>
        <taxon>Eukaryota</taxon>
        <taxon>Fungi</taxon>
        <taxon>Dikarya</taxon>
        <taxon>Ascomycota</taxon>
        <taxon>Pezizomycotina</taxon>
        <taxon>Eurotiomycetes</taxon>
        <taxon>Chaetothyriomycetidae</taxon>
        <taxon>Chaetothyriales</taxon>
        <taxon>Cyphellophoraceae</taxon>
        <taxon>Cyphellophora</taxon>
    </lineage>
</organism>
<evidence type="ECO:0000256" key="1">
    <source>
        <dbReference type="ARBA" id="ARBA00022723"/>
    </source>
</evidence>
<feature type="domain" description="Zn(2)-C6 fungal-type" evidence="7">
    <location>
        <begin position="18"/>
        <end position="48"/>
    </location>
</feature>
<dbReference type="InterPro" id="IPR036864">
    <property type="entry name" value="Zn2-C6_fun-type_DNA-bd_sf"/>
</dbReference>
<dbReference type="InterPro" id="IPR001138">
    <property type="entry name" value="Zn2Cys6_DnaBD"/>
</dbReference>
<evidence type="ECO:0000256" key="3">
    <source>
        <dbReference type="ARBA" id="ARBA00023015"/>
    </source>
</evidence>
<reference evidence="8 9" key="1">
    <citation type="submission" date="2015-06" db="EMBL/GenBank/DDBJ databases">
        <title>Draft genome of the ant-associated black yeast Phialophora attae CBS 131958.</title>
        <authorList>
            <person name="Moreno L.F."/>
            <person name="Stielow B.J."/>
            <person name="de Hoog S."/>
            <person name="Vicente V.A."/>
            <person name="Weiss V.A."/>
            <person name="de Vries M."/>
            <person name="Cruz L.M."/>
            <person name="Souza E.M."/>
        </authorList>
    </citation>
    <scope>NUCLEOTIDE SEQUENCE [LARGE SCALE GENOMIC DNA]</scope>
    <source>
        <strain evidence="8 9">CBS 131958</strain>
    </source>
</reference>
<proteinExistence type="predicted"/>
<evidence type="ECO:0000313" key="9">
    <source>
        <dbReference type="Proteomes" id="UP000038010"/>
    </source>
</evidence>
<dbReference type="RefSeq" id="XP_017995782.1">
    <property type="nucleotide sequence ID" value="XM_018139964.1"/>
</dbReference>
<dbReference type="Pfam" id="PF00172">
    <property type="entry name" value="Zn_clus"/>
    <property type="match status" value="1"/>
</dbReference>
<dbReference type="GeneID" id="28731844"/>
<dbReference type="PRINTS" id="PR00755">
    <property type="entry name" value="AFLATOXINBRP"/>
</dbReference>
<dbReference type="PANTHER" id="PTHR36206:SF13">
    <property type="entry name" value="TRANSCRIPTIONAL REGULATORY PROTEIN MOC3"/>
    <property type="match status" value="1"/>
</dbReference>
<dbReference type="EMBL" id="LFJN01000036">
    <property type="protein sequence ID" value="KPI35819.1"/>
    <property type="molecule type" value="Genomic_DNA"/>
</dbReference>
<dbReference type="Gene3D" id="4.10.240.10">
    <property type="entry name" value="Zn(2)-C6 fungal-type DNA-binding domain"/>
    <property type="match status" value="1"/>
</dbReference>
<dbReference type="SUPFAM" id="SSF57701">
    <property type="entry name" value="Zn2/Cys6 DNA-binding domain"/>
    <property type="match status" value="1"/>
</dbReference>
<dbReference type="AlphaFoldDB" id="A0A0N0NIT3"/>
<evidence type="ECO:0000256" key="2">
    <source>
        <dbReference type="ARBA" id="ARBA00022833"/>
    </source>
</evidence>
<dbReference type="InterPro" id="IPR052360">
    <property type="entry name" value="Transcr_Regulatory_Proteins"/>
</dbReference>
<keyword evidence="5" id="KW-0804">Transcription</keyword>
<dbReference type="VEuPathDB" id="FungiDB:AB675_11142"/>
<evidence type="ECO:0000256" key="6">
    <source>
        <dbReference type="ARBA" id="ARBA00023242"/>
    </source>
</evidence>
<dbReference type="PROSITE" id="PS50048">
    <property type="entry name" value="ZN2_CY6_FUNGAL_2"/>
    <property type="match status" value="1"/>
</dbReference>
<keyword evidence="4" id="KW-0238">DNA-binding</keyword>
<evidence type="ECO:0000259" key="7">
    <source>
        <dbReference type="PROSITE" id="PS50048"/>
    </source>
</evidence>
<keyword evidence="6" id="KW-0539">Nucleus</keyword>
<evidence type="ECO:0000313" key="8">
    <source>
        <dbReference type="EMBL" id="KPI35819.1"/>
    </source>
</evidence>
<evidence type="ECO:0000256" key="5">
    <source>
        <dbReference type="ARBA" id="ARBA00023163"/>
    </source>
</evidence>
<dbReference type="Proteomes" id="UP000038010">
    <property type="component" value="Unassembled WGS sequence"/>
</dbReference>
<name>A0A0N0NIT3_9EURO</name>
<dbReference type="GO" id="GO:0008270">
    <property type="term" value="F:zinc ion binding"/>
    <property type="evidence" value="ECO:0007669"/>
    <property type="project" value="InterPro"/>
</dbReference>
<dbReference type="PANTHER" id="PTHR36206">
    <property type="entry name" value="ASPERCRYPTIN BIOSYNTHESIS CLUSTER-SPECIFIC TRANSCRIPTION REGULATOR ATNN-RELATED"/>
    <property type="match status" value="1"/>
</dbReference>
<dbReference type="CDD" id="cd00067">
    <property type="entry name" value="GAL4"/>
    <property type="match status" value="1"/>
</dbReference>
<dbReference type="PROSITE" id="PS00463">
    <property type="entry name" value="ZN2_CY6_FUNGAL_1"/>
    <property type="match status" value="1"/>
</dbReference>
<gene>
    <name evidence="8" type="ORF">AB675_11142</name>
</gene>
<keyword evidence="2" id="KW-0862">Zinc</keyword>
<dbReference type="OrthoDB" id="2123952at2759"/>
<comment type="caution">
    <text evidence="8">The sequence shown here is derived from an EMBL/GenBank/DDBJ whole genome shotgun (WGS) entry which is preliminary data.</text>
</comment>
<dbReference type="GO" id="GO:0003677">
    <property type="term" value="F:DNA binding"/>
    <property type="evidence" value="ECO:0007669"/>
    <property type="project" value="UniProtKB-KW"/>
</dbReference>
<sequence length="462" mass="52237">MTVPKARKRAYAPKTRSGCITCKSRRVKCDEAKPACQRCQARDLDCRYAAVPKPWVFDGTRSPSPLSSQQAGSEPPELLLKQRVPPMQFWGNEDEQRAMVYYLQRTGPLFSSYMPKKFEHLFETVFPRIAEELPAVRHLLLAVALMESPVSNLHSAGVQRHTKLIIYHYYKALSELRDPNVHYADAALAPILAFVLETLSFNEARAGMHCVGAQTALEVYGPSISLSRDEYILDERLRLFLDYTFRFRCLRCKVGDPGDDQILLAVAMRNMAAVPQKSQDLRKVFREYVDKYEPTKMMAKDVVSAVEFVRKWVIAVIQSRFLSSEPSVIFTSLQLLANLIILLLPIPVRNAVAGDETEGLGIDYVLDQCYYFMHPTENSKSVTEALKDIVTMMLQLISRGAPDPERRGRAKRLWREVVATGSIAEEPVQPWASHTSVNQVPEFLDITAIDTHAESPTVNEAE</sequence>
<accession>A0A0N0NIT3</accession>
<evidence type="ECO:0000256" key="4">
    <source>
        <dbReference type="ARBA" id="ARBA00023125"/>
    </source>
</evidence>
<keyword evidence="1" id="KW-0479">Metal-binding</keyword>
<keyword evidence="9" id="KW-1185">Reference proteome</keyword>
<dbReference type="SMART" id="SM00066">
    <property type="entry name" value="GAL4"/>
    <property type="match status" value="1"/>
</dbReference>